<evidence type="ECO:0000313" key="2">
    <source>
        <dbReference type="Proteomes" id="UP000185713"/>
    </source>
</evidence>
<gene>
    <name evidence="1" type="ORF">MPF_0970</name>
</gene>
<dbReference type="EMBL" id="JWTK01000002">
    <property type="protein sequence ID" value="OJH50175.1"/>
    <property type="molecule type" value="Genomic_DNA"/>
</dbReference>
<reference evidence="1 2" key="1">
    <citation type="submission" date="2014-12" db="EMBL/GenBank/DDBJ databases">
        <title>The genome sequence of Methanohalophilus portucalensis strain FDF1.</title>
        <authorList>
            <person name="Lai M.-C."/>
            <person name="Lai S.-J."/>
        </authorList>
    </citation>
    <scope>NUCLEOTIDE SEQUENCE [LARGE SCALE GENOMIC DNA]</scope>
    <source>
        <strain evidence="1 2">FDF-1</strain>
    </source>
</reference>
<dbReference type="AlphaFoldDB" id="A0A1L9C6M2"/>
<sequence>MINSQEKTLTNVEQKIRWSDIDESYKKYFLRLKNEFL</sequence>
<dbReference type="Proteomes" id="UP000185713">
    <property type="component" value="Unassembled WGS sequence"/>
</dbReference>
<protein>
    <submittedName>
        <fullName evidence="1">Uncharacterized protein</fullName>
    </submittedName>
</protein>
<evidence type="ECO:0000313" key="1">
    <source>
        <dbReference type="EMBL" id="OJH50175.1"/>
    </source>
</evidence>
<accession>A0A1L9C6M2</accession>
<proteinExistence type="predicted"/>
<comment type="caution">
    <text evidence="1">The sequence shown here is derived from an EMBL/GenBank/DDBJ whole genome shotgun (WGS) entry which is preliminary data.</text>
</comment>
<name>A0A1L9C6M2_9EURY</name>
<organism evidence="1 2">
    <name type="scientific">Methanohalophilus portucalensis FDF-1</name>
    <dbReference type="NCBI Taxonomy" id="523843"/>
    <lineage>
        <taxon>Archaea</taxon>
        <taxon>Methanobacteriati</taxon>
        <taxon>Methanobacteriota</taxon>
        <taxon>Stenosarchaea group</taxon>
        <taxon>Methanomicrobia</taxon>
        <taxon>Methanosarcinales</taxon>
        <taxon>Methanosarcinaceae</taxon>
        <taxon>Methanohalophilus</taxon>
    </lineage>
</organism>